<keyword evidence="2" id="KW-0233">DNA recombination</keyword>
<name>A0ABW9RNP2_9BACT</name>
<dbReference type="InterPro" id="IPR011109">
    <property type="entry name" value="DNA_bind_recombinase_dom"/>
</dbReference>
<dbReference type="InterPro" id="IPR050639">
    <property type="entry name" value="SSR_resolvase"/>
</dbReference>
<dbReference type="Gene3D" id="3.90.1750.20">
    <property type="entry name" value="Putative Large Serine Recombinase, Chain B, Domain 2"/>
    <property type="match status" value="1"/>
</dbReference>
<dbReference type="PANTHER" id="PTHR30461:SF2">
    <property type="entry name" value="SERINE RECOMBINASE PINE-RELATED"/>
    <property type="match status" value="1"/>
</dbReference>
<proteinExistence type="predicted"/>
<evidence type="ECO:0000256" key="2">
    <source>
        <dbReference type="ARBA" id="ARBA00023172"/>
    </source>
</evidence>
<evidence type="ECO:0000256" key="1">
    <source>
        <dbReference type="ARBA" id="ARBA00023125"/>
    </source>
</evidence>
<keyword evidence="1" id="KW-0238">DNA-binding</keyword>
<feature type="domain" description="Recombinase" evidence="3">
    <location>
        <begin position="64"/>
        <end position="146"/>
    </location>
</feature>
<dbReference type="Pfam" id="PF07508">
    <property type="entry name" value="Recombinase"/>
    <property type="match status" value="1"/>
</dbReference>
<gene>
    <name evidence="4" type="ORF">E1163_12445</name>
</gene>
<organism evidence="4 5">
    <name type="scientific">Fulvivirga kasyanovii</name>
    <dbReference type="NCBI Taxonomy" id="396812"/>
    <lineage>
        <taxon>Bacteria</taxon>
        <taxon>Pseudomonadati</taxon>
        <taxon>Bacteroidota</taxon>
        <taxon>Cytophagia</taxon>
        <taxon>Cytophagales</taxon>
        <taxon>Fulvivirgaceae</taxon>
        <taxon>Fulvivirga</taxon>
    </lineage>
</organism>
<evidence type="ECO:0000313" key="5">
    <source>
        <dbReference type="Proteomes" id="UP000798808"/>
    </source>
</evidence>
<evidence type="ECO:0000259" key="3">
    <source>
        <dbReference type="Pfam" id="PF07508"/>
    </source>
</evidence>
<protein>
    <recommendedName>
        <fullName evidence="3">Recombinase domain-containing protein</fullName>
    </recommendedName>
</protein>
<accession>A0ABW9RNP2</accession>
<reference evidence="4 5" key="1">
    <citation type="submission" date="2019-02" db="EMBL/GenBank/DDBJ databases">
        <authorList>
            <person name="Goldberg S.R."/>
            <person name="Haltli B.A."/>
            <person name="Correa H."/>
            <person name="Russell K.G."/>
        </authorList>
    </citation>
    <scope>NUCLEOTIDE SEQUENCE [LARGE SCALE GENOMIC DNA]</scope>
    <source>
        <strain evidence="4 5">JCM 16186</strain>
    </source>
</reference>
<dbReference type="EMBL" id="SMLW01000537">
    <property type="protein sequence ID" value="MTI25757.1"/>
    <property type="molecule type" value="Genomic_DNA"/>
</dbReference>
<comment type="caution">
    <text evidence="4">The sequence shown here is derived from an EMBL/GenBank/DDBJ whole genome shotgun (WGS) entry which is preliminary data.</text>
</comment>
<dbReference type="InterPro" id="IPR038109">
    <property type="entry name" value="DNA_bind_recomb_sf"/>
</dbReference>
<evidence type="ECO:0000313" key="4">
    <source>
        <dbReference type="EMBL" id="MTI25757.1"/>
    </source>
</evidence>
<dbReference type="Proteomes" id="UP000798808">
    <property type="component" value="Unassembled WGS sequence"/>
</dbReference>
<sequence length="398" mass="45960">MYDRLLKAREENLERLEITLPGLKKFIENGNWLGSVPKGYDHYGPRVKDLNRISGEQRIVLNREGKLFKKAWRWKVAGERDCDIIRKLDALGVRISDKQISKMWRNPFYCGLIINKLTGDQIIAGNHEPVVSKKDFLLVNKRLRERTETYQGYKGDENLPLNKFIKSYECGTSYSGYCVKAKGIYYYKNNRKGSKENVSAKKMHESFAELLRRYQILPAVASEYEEVLYSNINDVISIETTETKVQRERVDEIGRKIKRLDDRYVLEEITREQRDEHVANFVREREQILANLKYCDKDFSNLKEAIKKGVQLSKNLAELWIKGTFAAKQAIQSMLFPEGILYDFKNNVSRTSVVNLVFSAIPYFSDSYKGNKKGGIIKFDNFPLSVAGAGLEPATFGL</sequence>
<keyword evidence="5" id="KW-1185">Reference proteome</keyword>
<dbReference type="PANTHER" id="PTHR30461">
    <property type="entry name" value="DNA-INVERTASE FROM LAMBDOID PROPHAGE"/>
    <property type="match status" value="1"/>
</dbReference>